<feature type="transmembrane region" description="Helical" evidence="1">
    <location>
        <begin position="12"/>
        <end position="38"/>
    </location>
</feature>
<comment type="caution">
    <text evidence="3">The sequence shown here is derived from an EMBL/GenBank/DDBJ whole genome shotgun (WGS) entry which is preliminary data.</text>
</comment>
<proteinExistence type="predicted"/>
<keyword evidence="1" id="KW-0472">Membrane</keyword>
<keyword evidence="1" id="KW-1133">Transmembrane helix</keyword>
<name>A0A5D4SUW0_9BACI</name>
<dbReference type="Pfam" id="PF09922">
    <property type="entry name" value="LiaF-like_C"/>
    <property type="match status" value="1"/>
</dbReference>
<dbReference type="InterPro" id="IPR024425">
    <property type="entry name" value="LiaF-like_C"/>
</dbReference>
<accession>A0A5D4SUW0</accession>
<evidence type="ECO:0000313" key="4">
    <source>
        <dbReference type="Proteomes" id="UP000322524"/>
    </source>
</evidence>
<dbReference type="Proteomes" id="UP000322524">
    <property type="component" value="Unassembled WGS sequence"/>
</dbReference>
<dbReference type="GO" id="GO:0016020">
    <property type="term" value="C:membrane"/>
    <property type="evidence" value="ECO:0007669"/>
    <property type="project" value="InterPro"/>
</dbReference>
<dbReference type="NCBIfam" id="NF040535">
    <property type="entry name" value="LiaF_C_term"/>
    <property type="match status" value="1"/>
</dbReference>
<reference evidence="3 4" key="1">
    <citation type="submission" date="2019-08" db="EMBL/GenBank/DDBJ databases">
        <title>Bacillus genomes from the desert of Cuatro Cienegas, Coahuila.</title>
        <authorList>
            <person name="Olmedo-Alvarez G."/>
        </authorList>
    </citation>
    <scope>NUCLEOTIDE SEQUENCE [LARGE SCALE GENOMIC DNA]</scope>
    <source>
        <strain evidence="3 4">CH28_1T</strain>
    </source>
</reference>
<evidence type="ECO:0000313" key="3">
    <source>
        <dbReference type="EMBL" id="TYS67163.1"/>
    </source>
</evidence>
<keyword evidence="1" id="KW-0812">Transmembrane</keyword>
<protein>
    <submittedName>
        <fullName evidence="3">Cell wall-active antibiotics response protein</fullName>
    </submittedName>
</protein>
<dbReference type="PIRSF" id="PIRSF031509">
    <property type="entry name" value="Cell_wall_LiaF/YvqF"/>
    <property type="match status" value="1"/>
</dbReference>
<gene>
    <name evidence="3" type="ORF">FZC76_16720</name>
</gene>
<dbReference type="STRING" id="79883.GCA_001636495_01368"/>
<dbReference type="InterPro" id="IPR016975">
    <property type="entry name" value="Cell_wall_LiaF"/>
</dbReference>
<evidence type="ECO:0000259" key="2">
    <source>
        <dbReference type="Pfam" id="PF09922"/>
    </source>
</evidence>
<dbReference type="EMBL" id="VTEV01000006">
    <property type="protein sequence ID" value="TYS67163.1"/>
    <property type="molecule type" value="Genomic_DNA"/>
</dbReference>
<evidence type="ECO:0000256" key="1">
    <source>
        <dbReference type="SAM" id="Phobius"/>
    </source>
</evidence>
<feature type="domain" description="Cell wall-active antibiotics response LiaF-like C-terminal" evidence="2">
    <location>
        <begin position="126"/>
        <end position="238"/>
    </location>
</feature>
<sequence length="241" mass="27869">MLNKMKSDYLSFIIVVASLIFLLEILFFNTGLIFSFLFSGFLMYIGKKKWHWLIGKALFVIGVLSITFTVFNMMTFNFLILATVLYFLYKFLQAKKHPVEMQPSIMPKQEEQVVRNEQKWFTNKLFGGQKTPDHSYTWDDVNIQCGISDTQIDLSYTVLPKGESIIFIRNVIGNIQIMVPYELELNIVHSGMVGSINILEQEEKSILNQTVHYQTANYREATHKVKIVTSIFVGSIEVKRV</sequence>
<dbReference type="InterPro" id="IPR047793">
    <property type="entry name" value="LiaF_C"/>
</dbReference>
<feature type="transmembrane region" description="Helical" evidence="1">
    <location>
        <begin position="74"/>
        <end position="92"/>
    </location>
</feature>
<dbReference type="OrthoDB" id="2351415at2"/>
<dbReference type="AlphaFoldDB" id="A0A5D4SUW0"/>
<dbReference type="RefSeq" id="WP_148989306.1">
    <property type="nucleotide sequence ID" value="NZ_VTEV01000006.1"/>
</dbReference>
<organism evidence="3 4">
    <name type="scientific">Sutcliffiella horikoshii</name>
    <dbReference type="NCBI Taxonomy" id="79883"/>
    <lineage>
        <taxon>Bacteria</taxon>
        <taxon>Bacillati</taxon>
        <taxon>Bacillota</taxon>
        <taxon>Bacilli</taxon>
        <taxon>Bacillales</taxon>
        <taxon>Bacillaceae</taxon>
        <taxon>Sutcliffiella</taxon>
    </lineage>
</organism>